<protein>
    <recommendedName>
        <fullName evidence="2">Ig-like domain-containing protein</fullName>
    </recommendedName>
</protein>
<evidence type="ECO:0000256" key="1">
    <source>
        <dbReference type="SAM" id="Phobius"/>
    </source>
</evidence>
<feature type="domain" description="Ig-like" evidence="2">
    <location>
        <begin position="55"/>
        <end position="128"/>
    </location>
</feature>
<dbReference type="GeneID" id="105443871"/>
<keyword evidence="4" id="KW-1185">Reference proteome</keyword>
<keyword evidence="1" id="KW-0472">Membrane</keyword>
<dbReference type="Proteomes" id="UP000007110">
    <property type="component" value="Unassembled WGS sequence"/>
</dbReference>
<dbReference type="SUPFAM" id="SSF48726">
    <property type="entry name" value="Immunoglobulin"/>
    <property type="match status" value="1"/>
</dbReference>
<organism evidence="3 4">
    <name type="scientific">Strongylocentrotus purpuratus</name>
    <name type="common">Purple sea urchin</name>
    <dbReference type="NCBI Taxonomy" id="7668"/>
    <lineage>
        <taxon>Eukaryota</taxon>
        <taxon>Metazoa</taxon>
        <taxon>Echinodermata</taxon>
        <taxon>Eleutherozoa</taxon>
        <taxon>Echinozoa</taxon>
        <taxon>Echinoidea</taxon>
        <taxon>Euechinoidea</taxon>
        <taxon>Echinacea</taxon>
        <taxon>Camarodonta</taxon>
        <taxon>Echinidea</taxon>
        <taxon>Strongylocentrotidae</taxon>
        <taxon>Strongylocentrotus</taxon>
    </lineage>
</organism>
<evidence type="ECO:0000259" key="2">
    <source>
        <dbReference type="PROSITE" id="PS50835"/>
    </source>
</evidence>
<sequence>MENLTPAPLSCMSQRGRRRDAALVFSWIFVWIFVPALFGGAFSQPLNQTYILQPCPINKSLVIVSVTWGKGSAYPRDETVIAERNRKDKDEHTNEHFSVDKEYQLVIQNATPNDMGIYWCQDSGLVVD</sequence>
<dbReference type="RefSeq" id="XP_011675826.1">
    <property type="nucleotide sequence ID" value="XM_011677524.1"/>
</dbReference>
<dbReference type="AlphaFoldDB" id="A0A7M7LTH9"/>
<dbReference type="InParanoid" id="A0A7M7LTH9"/>
<name>A0A7M7LTH9_STRPU</name>
<feature type="transmembrane region" description="Helical" evidence="1">
    <location>
        <begin position="21"/>
        <end position="42"/>
    </location>
</feature>
<keyword evidence="1" id="KW-0812">Transmembrane</keyword>
<dbReference type="InterPro" id="IPR013106">
    <property type="entry name" value="Ig_V-set"/>
</dbReference>
<dbReference type="EnsemblMetazoa" id="XM_011677524">
    <property type="protein sequence ID" value="XP_011675826"/>
    <property type="gene ID" value="LOC105443871"/>
</dbReference>
<accession>A0A7M7LTH9</accession>
<dbReference type="InterPro" id="IPR007110">
    <property type="entry name" value="Ig-like_dom"/>
</dbReference>
<evidence type="ECO:0000313" key="3">
    <source>
        <dbReference type="EnsemblMetazoa" id="XP_011675826"/>
    </source>
</evidence>
<reference evidence="4" key="1">
    <citation type="submission" date="2015-02" db="EMBL/GenBank/DDBJ databases">
        <title>Genome sequencing for Strongylocentrotus purpuratus.</title>
        <authorList>
            <person name="Murali S."/>
            <person name="Liu Y."/>
            <person name="Vee V."/>
            <person name="English A."/>
            <person name="Wang M."/>
            <person name="Skinner E."/>
            <person name="Han Y."/>
            <person name="Muzny D.M."/>
            <person name="Worley K.C."/>
            <person name="Gibbs R.A."/>
        </authorList>
    </citation>
    <scope>NUCLEOTIDE SEQUENCE</scope>
</reference>
<dbReference type="KEGG" id="spu:105443871"/>
<proteinExistence type="predicted"/>
<keyword evidence="1" id="KW-1133">Transmembrane helix</keyword>
<reference evidence="3" key="2">
    <citation type="submission" date="2021-01" db="UniProtKB">
        <authorList>
            <consortium name="EnsemblMetazoa"/>
        </authorList>
    </citation>
    <scope>IDENTIFICATION</scope>
</reference>
<dbReference type="InterPro" id="IPR036179">
    <property type="entry name" value="Ig-like_dom_sf"/>
</dbReference>
<dbReference type="Pfam" id="PF07686">
    <property type="entry name" value="V-set"/>
    <property type="match status" value="1"/>
</dbReference>
<dbReference type="Gene3D" id="2.60.40.10">
    <property type="entry name" value="Immunoglobulins"/>
    <property type="match status" value="1"/>
</dbReference>
<dbReference type="InterPro" id="IPR013783">
    <property type="entry name" value="Ig-like_fold"/>
</dbReference>
<evidence type="ECO:0000313" key="4">
    <source>
        <dbReference type="Proteomes" id="UP000007110"/>
    </source>
</evidence>
<dbReference type="PROSITE" id="PS50835">
    <property type="entry name" value="IG_LIKE"/>
    <property type="match status" value="1"/>
</dbReference>